<keyword evidence="7" id="KW-1185">Reference proteome</keyword>
<evidence type="ECO:0000256" key="4">
    <source>
        <dbReference type="ARBA" id="ARBA00023163"/>
    </source>
</evidence>
<evidence type="ECO:0000313" key="6">
    <source>
        <dbReference type="EMBL" id="KAA0588447.1"/>
    </source>
</evidence>
<name>A0A5A9G2F8_AZOLI</name>
<dbReference type="PRINTS" id="PR00039">
    <property type="entry name" value="HTHLYSR"/>
</dbReference>
<dbReference type="EMBL" id="VTTN01000027">
    <property type="protein sequence ID" value="KAA0588447.1"/>
    <property type="molecule type" value="Genomic_DNA"/>
</dbReference>
<dbReference type="PANTHER" id="PTHR30118">
    <property type="entry name" value="HTH-TYPE TRANSCRIPTIONAL REGULATOR LEUO-RELATED"/>
    <property type="match status" value="1"/>
</dbReference>
<dbReference type="InterPro" id="IPR050389">
    <property type="entry name" value="LysR-type_TF"/>
</dbReference>
<proteinExistence type="inferred from homology"/>
<evidence type="ECO:0000259" key="5">
    <source>
        <dbReference type="PROSITE" id="PS50931"/>
    </source>
</evidence>
<evidence type="ECO:0000256" key="1">
    <source>
        <dbReference type="ARBA" id="ARBA00009437"/>
    </source>
</evidence>
<reference evidence="6 7" key="1">
    <citation type="submission" date="2019-08" db="EMBL/GenBank/DDBJ databases">
        <authorList>
            <person name="Grouzdev D."/>
            <person name="Tikhonova E."/>
            <person name="Kravchenko I."/>
        </authorList>
    </citation>
    <scope>NUCLEOTIDE SEQUENCE [LARGE SCALE GENOMIC DNA]</scope>
    <source>
        <strain evidence="6 7">59b</strain>
    </source>
</reference>
<dbReference type="Gene3D" id="3.40.190.10">
    <property type="entry name" value="Periplasmic binding protein-like II"/>
    <property type="match status" value="2"/>
</dbReference>
<dbReference type="GO" id="GO:0003677">
    <property type="term" value="F:DNA binding"/>
    <property type="evidence" value="ECO:0007669"/>
    <property type="project" value="UniProtKB-KW"/>
</dbReference>
<evidence type="ECO:0000256" key="2">
    <source>
        <dbReference type="ARBA" id="ARBA00023015"/>
    </source>
</evidence>
<organism evidence="6 7">
    <name type="scientific">Azospirillum lipoferum</name>
    <dbReference type="NCBI Taxonomy" id="193"/>
    <lineage>
        <taxon>Bacteria</taxon>
        <taxon>Pseudomonadati</taxon>
        <taxon>Pseudomonadota</taxon>
        <taxon>Alphaproteobacteria</taxon>
        <taxon>Rhodospirillales</taxon>
        <taxon>Azospirillaceae</taxon>
        <taxon>Azospirillum</taxon>
    </lineage>
</organism>
<dbReference type="InterPro" id="IPR000847">
    <property type="entry name" value="LysR_HTH_N"/>
</dbReference>
<keyword evidence="3" id="KW-0238">DNA-binding</keyword>
<evidence type="ECO:0000313" key="7">
    <source>
        <dbReference type="Proteomes" id="UP000324927"/>
    </source>
</evidence>
<keyword evidence="2" id="KW-0805">Transcription regulation</keyword>
<dbReference type="AlphaFoldDB" id="A0A5A9G2F8"/>
<dbReference type="PROSITE" id="PS50931">
    <property type="entry name" value="HTH_LYSR"/>
    <property type="match status" value="1"/>
</dbReference>
<comment type="similarity">
    <text evidence="1">Belongs to the LysR transcriptional regulatory family.</text>
</comment>
<dbReference type="Proteomes" id="UP000324927">
    <property type="component" value="Unassembled WGS sequence"/>
</dbReference>
<protein>
    <submittedName>
        <fullName evidence="6">LysR family transcriptional regulator</fullName>
    </submittedName>
</protein>
<dbReference type="OrthoDB" id="7506954at2"/>
<accession>A0A5A9G2F8</accession>
<feature type="domain" description="HTH lysR-type" evidence="5">
    <location>
        <begin position="39"/>
        <end position="96"/>
    </location>
</feature>
<dbReference type="SUPFAM" id="SSF53850">
    <property type="entry name" value="Periplasmic binding protein-like II"/>
    <property type="match status" value="1"/>
</dbReference>
<dbReference type="InterPro" id="IPR036388">
    <property type="entry name" value="WH-like_DNA-bd_sf"/>
</dbReference>
<dbReference type="Gene3D" id="1.10.10.10">
    <property type="entry name" value="Winged helix-like DNA-binding domain superfamily/Winged helix DNA-binding domain"/>
    <property type="match status" value="1"/>
</dbReference>
<dbReference type="InterPro" id="IPR036390">
    <property type="entry name" value="WH_DNA-bd_sf"/>
</dbReference>
<dbReference type="GO" id="GO:0003700">
    <property type="term" value="F:DNA-binding transcription factor activity"/>
    <property type="evidence" value="ECO:0007669"/>
    <property type="project" value="InterPro"/>
</dbReference>
<keyword evidence="4" id="KW-0804">Transcription</keyword>
<comment type="caution">
    <text evidence="6">The sequence shown here is derived from an EMBL/GenBank/DDBJ whole genome shotgun (WGS) entry which is preliminary data.</text>
</comment>
<dbReference type="SUPFAM" id="SSF46785">
    <property type="entry name" value="Winged helix' DNA-binding domain"/>
    <property type="match status" value="1"/>
</dbReference>
<dbReference type="Pfam" id="PF00126">
    <property type="entry name" value="HTH_1"/>
    <property type="match status" value="1"/>
</dbReference>
<dbReference type="RefSeq" id="WP_149235359.1">
    <property type="nucleotide sequence ID" value="NZ_JALJXJ010000027.1"/>
</dbReference>
<dbReference type="PANTHER" id="PTHR30118:SF6">
    <property type="entry name" value="HTH-TYPE TRANSCRIPTIONAL REGULATOR LEUO"/>
    <property type="match status" value="1"/>
</dbReference>
<evidence type="ECO:0000256" key="3">
    <source>
        <dbReference type="ARBA" id="ARBA00023125"/>
    </source>
</evidence>
<sequence>MMATRDRPGGHIDAERGQNDLLNSLSLPNRELLLRLRRTNLNLLPILAAVLETRRIGQAARELNLTQPAVSQAIQQLRTIFGDELIVMAGRVPMLTERSAELIGPVKSLLADLDEMLSGARPFDPMVESMTARIVTADYITAILTPQMIEICDALHAPHRIEFVGIDIKRMHDLSQMDLVILPRALSRHLGKTHGSLELLDDRFVCIARAGSSLPETLGADRIRSLPQFKFSMDVHFPSNTHHLLTAAADLENDAAWAFEHYAVLGIAVAESERIAVVPEMLAKWLGRYAPLRIIEIDGEPRKFGLDVVWSPELESQRGHRWLRSLVMRAAQQAQQALGRVGKGVAG</sequence>
<gene>
    <name evidence="6" type="ORF">FZ942_33455</name>
</gene>